<dbReference type="Proteomes" id="UP001177260">
    <property type="component" value="Unassembled WGS sequence"/>
</dbReference>
<keyword evidence="2" id="KW-1185">Reference proteome</keyword>
<dbReference type="EMBL" id="JAOPJF010000086">
    <property type="protein sequence ID" value="KAK1140303.1"/>
    <property type="molecule type" value="Genomic_DNA"/>
</dbReference>
<name>A0ACC3ARC6_9EURO</name>
<sequence>MEQTGHFYNSRACSATDSHETYRSSAMRSLFFLFINLVTATQDGYDYIIVGGGTGGLVVANRLFENPGVPVLIVKAGASVPDNKNVTNIDRYAAAFNTRR</sequence>
<reference evidence="1 2" key="1">
    <citation type="journal article" date="2023" name="ACS Omega">
        <title>Identification of the Neoaspergillic Acid Biosynthesis Gene Cluster by Establishing an In Vitro CRISPR-Ribonucleoprotein Genetic System in Aspergillus melleus.</title>
        <authorList>
            <person name="Yuan B."/>
            <person name="Grau M.F."/>
            <person name="Murata R.M."/>
            <person name="Torok T."/>
            <person name="Venkateswaran K."/>
            <person name="Stajich J.E."/>
            <person name="Wang C.C.C."/>
        </authorList>
    </citation>
    <scope>NUCLEOTIDE SEQUENCE [LARGE SCALE GENOMIC DNA]</scope>
    <source>
        <strain evidence="1 2">IMV 1140</strain>
    </source>
</reference>
<evidence type="ECO:0000313" key="2">
    <source>
        <dbReference type="Proteomes" id="UP001177260"/>
    </source>
</evidence>
<proteinExistence type="predicted"/>
<evidence type="ECO:0000313" key="1">
    <source>
        <dbReference type="EMBL" id="KAK1140303.1"/>
    </source>
</evidence>
<organism evidence="1 2">
    <name type="scientific">Aspergillus melleus</name>
    <dbReference type="NCBI Taxonomy" id="138277"/>
    <lineage>
        <taxon>Eukaryota</taxon>
        <taxon>Fungi</taxon>
        <taxon>Dikarya</taxon>
        <taxon>Ascomycota</taxon>
        <taxon>Pezizomycotina</taxon>
        <taxon>Eurotiomycetes</taxon>
        <taxon>Eurotiomycetidae</taxon>
        <taxon>Eurotiales</taxon>
        <taxon>Aspergillaceae</taxon>
        <taxon>Aspergillus</taxon>
        <taxon>Aspergillus subgen. Circumdati</taxon>
    </lineage>
</organism>
<comment type="caution">
    <text evidence="1">The sequence shown here is derived from an EMBL/GenBank/DDBJ whole genome shotgun (WGS) entry which is preliminary data.</text>
</comment>
<accession>A0ACC3ARC6</accession>
<gene>
    <name evidence="1" type="ORF">N8T08_010506</name>
</gene>
<protein>
    <submittedName>
        <fullName evidence="1">Uncharacterized protein</fullName>
    </submittedName>
</protein>